<dbReference type="InterPro" id="IPR011050">
    <property type="entry name" value="Pectin_lyase_fold/virulence"/>
</dbReference>
<gene>
    <name evidence="4" type="ORF">GTA08_BOTSDO03439</name>
</gene>
<dbReference type="PANTHER" id="PTHR33928">
    <property type="entry name" value="POLYGALACTURONASE QRT3"/>
    <property type="match status" value="1"/>
</dbReference>
<feature type="compositionally biased region" description="Pro residues" evidence="1">
    <location>
        <begin position="68"/>
        <end position="89"/>
    </location>
</feature>
<dbReference type="GO" id="GO:0004650">
    <property type="term" value="F:polygalacturonase activity"/>
    <property type="evidence" value="ECO:0007669"/>
    <property type="project" value="InterPro"/>
</dbReference>
<dbReference type="InterPro" id="IPR012334">
    <property type="entry name" value="Pectin_lyas_fold"/>
</dbReference>
<evidence type="ECO:0000256" key="1">
    <source>
        <dbReference type="SAM" id="MobiDB-lite"/>
    </source>
</evidence>
<comment type="caution">
    <text evidence="4">The sequence shown here is derived from an EMBL/GenBank/DDBJ whole genome shotgun (WGS) entry which is preliminary data.</text>
</comment>
<dbReference type="EMBL" id="WWBZ02000022">
    <property type="protein sequence ID" value="KAF4308495.1"/>
    <property type="molecule type" value="Genomic_DNA"/>
</dbReference>
<evidence type="ECO:0000313" key="5">
    <source>
        <dbReference type="Proteomes" id="UP000572817"/>
    </source>
</evidence>
<proteinExistence type="predicted"/>
<evidence type="ECO:0000313" key="4">
    <source>
        <dbReference type="EMBL" id="KAF4308495.1"/>
    </source>
</evidence>
<protein>
    <submittedName>
        <fullName evidence="4">Exo-beta-protein</fullName>
    </submittedName>
</protein>
<keyword evidence="2" id="KW-0732">Signal</keyword>
<feature type="signal peptide" evidence="2">
    <location>
        <begin position="1"/>
        <end position="16"/>
    </location>
</feature>
<dbReference type="PANTHER" id="PTHR33928:SF2">
    <property type="entry name" value="PECTATE LYASE SUPERFAMILY PROTEIN DOMAIN-CONTAINING PROTEIN-RELATED"/>
    <property type="match status" value="1"/>
</dbReference>
<keyword evidence="5" id="KW-1185">Reference proteome</keyword>
<dbReference type="FunFam" id="2.160.20.10:FF:000049">
    <property type="entry name" value="Putative exo-beta-1,3-glucanase"/>
    <property type="match status" value="1"/>
</dbReference>
<feature type="domain" description="Rhamnogalacturonase A/B/Epimerase-like pectate lyase" evidence="3">
    <location>
        <begin position="464"/>
        <end position="525"/>
    </location>
</feature>
<dbReference type="Proteomes" id="UP000572817">
    <property type="component" value="Unassembled WGS sequence"/>
</dbReference>
<dbReference type="Pfam" id="PF12708">
    <property type="entry name" value="Pect-lyase_RHGA_epim"/>
    <property type="match status" value="2"/>
</dbReference>
<dbReference type="InterPro" id="IPR024535">
    <property type="entry name" value="RHGA/B-epi-like_pectate_lyase"/>
</dbReference>
<sequence length="826" mass="87912">MKSAVVMLAALPLVATVAVAPERLIQRQWESDTVAEASDANATSDSTASFTSVEFPSPVFSQYPWPPFPYEDPSPTSEPTPPTGSPPTCSPLTPSYPETWWYSEIDHSTAHSPFLPPLINQTYPVHRNVLDHYADPNGFFPSTSAIQAAINYGGPYLPPTFRNTSTRGAEFASTLFPAIVYLPPGTYVLDAPLQLWIGTVIVGDVVAPPVLRVAEGFVGECVVCGREPGLPGTNGFYIGLKNVVVDSTAVGAEEELVLVDWTVSQGTQLTGVSFVMPAGGRHVGLSNIILNDLSFYGGAVGMDLKGQQWLVKSVAFYGCDIGAIVDCFDCVFLDITCIGVGVCLDGSETSGSLTVIDSWVVKSGMFISSYASVNGYNQLVLENIRSDGGDTVKLGGTVVVNGSIPNTWVRGQMYNPGNPYPSLQQGATTYTPRSRSLLNGRNYFVMKPPSFREYDSSQILNIKSVLDHPVFGDGATDDTNSINAILTQYAGCKVIYFPSGTYIVSSTIFVPRGTRLVGDAYASVVSAKGPIFANPAAPTPMIQIGAPGDVGVAQIVDMMFTVSEILPGCKLIEVNMAGDQPGSVALINSHIRVGGAAGSSVQTSCRGSPAACRAAWGLIHLTASSSSYIENMWGWTADHDLDAVYTQNIATGRGMLVEATAGTWLIGTSMEHSTLYQYSFNGAQNVFAAMQQSETPYWQGVNSGTVAPWPWTYDLQPSDPDFAHCGAGGGGYCGAALFEKISGSASLFLYGGCLWTFFTGNQGEKCNYDCQQEAIDIDDVSTRIYLYGTNVHKVTTMVKSGGWSIAGSSMNKGGWGGVVAAYLYNS</sequence>
<dbReference type="OrthoDB" id="1046782at2759"/>
<reference evidence="4" key="1">
    <citation type="submission" date="2020-04" db="EMBL/GenBank/DDBJ databases">
        <title>Genome Assembly and Annotation of Botryosphaeria dothidea sdau 11-99, a Latent Pathogen of Apple Fruit Ring Rot in China.</title>
        <authorList>
            <person name="Yu C."/>
            <person name="Diao Y."/>
            <person name="Lu Q."/>
            <person name="Zhao J."/>
            <person name="Cui S."/>
            <person name="Peng C."/>
            <person name="He B."/>
            <person name="Liu H."/>
        </authorList>
    </citation>
    <scope>NUCLEOTIDE SEQUENCE [LARGE SCALE GENOMIC DNA]</scope>
    <source>
        <strain evidence="4">Sdau11-99</strain>
    </source>
</reference>
<name>A0A8H4IVQ6_9PEZI</name>
<feature type="region of interest" description="Disordered" evidence="1">
    <location>
        <begin position="68"/>
        <end position="90"/>
    </location>
</feature>
<feature type="domain" description="Rhamnogalacturonase A/B/Epimerase-like pectate lyase" evidence="3">
    <location>
        <begin position="127"/>
        <end position="323"/>
    </location>
</feature>
<feature type="chain" id="PRO_5034881903" evidence="2">
    <location>
        <begin position="17"/>
        <end position="826"/>
    </location>
</feature>
<dbReference type="AlphaFoldDB" id="A0A8H4IVQ6"/>
<organism evidence="4 5">
    <name type="scientific">Botryosphaeria dothidea</name>
    <dbReference type="NCBI Taxonomy" id="55169"/>
    <lineage>
        <taxon>Eukaryota</taxon>
        <taxon>Fungi</taxon>
        <taxon>Dikarya</taxon>
        <taxon>Ascomycota</taxon>
        <taxon>Pezizomycotina</taxon>
        <taxon>Dothideomycetes</taxon>
        <taxon>Dothideomycetes incertae sedis</taxon>
        <taxon>Botryosphaeriales</taxon>
        <taxon>Botryosphaeriaceae</taxon>
        <taxon>Botryosphaeria</taxon>
    </lineage>
</organism>
<accession>A0A8H4IVQ6</accession>
<dbReference type="InterPro" id="IPR039279">
    <property type="entry name" value="QRT3-like"/>
</dbReference>
<evidence type="ECO:0000256" key="2">
    <source>
        <dbReference type="SAM" id="SignalP"/>
    </source>
</evidence>
<dbReference type="Gene3D" id="2.160.20.10">
    <property type="entry name" value="Single-stranded right-handed beta-helix, Pectin lyase-like"/>
    <property type="match status" value="2"/>
</dbReference>
<dbReference type="CDD" id="cd23668">
    <property type="entry name" value="GH55_beta13glucanase-like"/>
    <property type="match status" value="1"/>
</dbReference>
<dbReference type="SUPFAM" id="SSF51126">
    <property type="entry name" value="Pectin lyase-like"/>
    <property type="match status" value="2"/>
</dbReference>
<evidence type="ECO:0000259" key="3">
    <source>
        <dbReference type="Pfam" id="PF12708"/>
    </source>
</evidence>